<dbReference type="AlphaFoldDB" id="A0A8B6HL53"/>
<keyword evidence="2" id="KW-1185">Reference proteome</keyword>
<dbReference type="SUPFAM" id="SSF56672">
    <property type="entry name" value="DNA/RNA polymerases"/>
    <property type="match status" value="1"/>
</dbReference>
<dbReference type="InterPro" id="IPR043502">
    <property type="entry name" value="DNA/RNA_pol_sf"/>
</dbReference>
<dbReference type="PANTHER" id="PTHR31511">
    <property type="entry name" value="PROTEIN CBG23764"/>
    <property type="match status" value="1"/>
</dbReference>
<evidence type="ECO:0008006" key="3">
    <source>
        <dbReference type="Google" id="ProtNLM"/>
    </source>
</evidence>
<name>A0A8B6HL53_MYTGA</name>
<evidence type="ECO:0000313" key="1">
    <source>
        <dbReference type="EMBL" id="VDI81356.1"/>
    </source>
</evidence>
<dbReference type="PANTHER" id="PTHR31511:SF12">
    <property type="entry name" value="RHO TERMINATION FACTOR N-TERMINAL DOMAIN-CONTAINING PROTEIN"/>
    <property type="match status" value="1"/>
</dbReference>
<proteinExistence type="predicted"/>
<organism evidence="1 2">
    <name type="scientific">Mytilus galloprovincialis</name>
    <name type="common">Mediterranean mussel</name>
    <dbReference type="NCBI Taxonomy" id="29158"/>
    <lineage>
        <taxon>Eukaryota</taxon>
        <taxon>Metazoa</taxon>
        <taxon>Spiralia</taxon>
        <taxon>Lophotrochozoa</taxon>
        <taxon>Mollusca</taxon>
        <taxon>Bivalvia</taxon>
        <taxon>Autobranchia</taxon>
        <taxon>Pteriomorphia</taxon>
        <taxon>Mytilida</taxon>
        <taxon>Mytiloidea</taxon>
        <taxon>Mytilidae</taxon>
        <taxon>Mytilinae</taxon>
        <taxon>Mytilus</taxon>
    </lineage>
</organism>
<gene>
    <name evidence="1" type="ORF">MGAL_10B022282</name>
</gene>
<reference evidence="1" key="1">
    <citation type="submission" date="2018-11" db="EMBL/GenBank/DDBJ databases">
        <authorList>
            <person name="Alioto T."/>
            <person name="Alioto T."/>
        </authorList>
    </citation>
    <scope>NUCLEOTIDE SEQUENCE</scope>
</reference>
<sequence length="494" mass="57443">MLLTDVMENFRDVCMKNYQLDPMWYYTSPGLAYDAALKMTGVKLELLSDPDMLLMFEKATRGGVAMITHRHGKANNPYMSDYDKMQATKYLTYLDANNLYGYAMSQPLPTGKFEWIEPQEIEKNLNHEDDHKIGYMIECDLEYPKELHNKHNDYPLAPEIMVINKVPKLIPSLNNRTKYVLHYRNLKQNLSLGMKLTKVHRIIGFEQSPCLKQYIDLNTNLRTKANNDSEKDFFKLMNNSLFGKTMENIRKRVNVKLVTSEKQALKLVAKPNYDRRVIFSENLTAIHMKKTKLIFNKPVYLGSCILDLSKTLMYDFHYNFIKKKYGDNAKLLFTDTDSLAYEIQTEDFYKDITPYVQDKFDTSNFPAEHSSGIPTGVNKKIVGMFKDECGGKIMTEFVGLRAKMYAFKVGEEVTKRAKGVKKNVIKNGINFNEYKQCLDTQEEVYKSMNIIRSRLYNIFTEEFNKVALSAKDDKRYILQDGISTLSYGHYKINE</sequence>
<dbReference type="EMBL" id="UYJE01010250">
    <property type="protein sequence ID" value="VDI81356.1"/>
    <property type="molecule type" value="Genomic_DNA"/>
</dbReference>
<accession>A0A8B6HL53</accession>
<comment type="caution">
    <text evidence="1">The sequence shown here is derived from an EMBL/GenBank/DDBJ whole genome shotgun (WGS) entry which is preliminary data.</text>
</comment>
<protein>
    <recommendedName>
        <fullName evidence="3">DNA-directed DNA polymerase</fullName>
    </recommendedName>
</protein>
<dbReference type="OrthoDB" id="6145729at2759"/>
<dbReference type="Proteomes" id="UP000596742">
    <property type="component" value="Unassembled WGS sequence"/>
</dbReference>
<evidence type="ECO:0000313" key="2">
    <source>
        <dbReference type="Proteomes" id="UP000596742"/>
    </source>
</evidence>